<feature type="compositionally biased region" description="Basic and acidic residues" evidence="7">
    <location>
        <begin position="225"/>
        <end position="237"/>
    </location>
</feature>
<dbReference type="Gene3D" id="6.10.250.2990">
    <property type="match status" value="1"/>
</dbReference>
<feature type="region of interest" description="Disordered" evidence="7">
    <location>
        <begin position="742"/>
        <end position="774"/>
    </location>
</feature>
<dbReference type="SUPFAM" id="SSF68906">
    <property type="entry name" value="SAP domain"/>
    <property type="match status" value="1"/>
</dbReference>
<feature type="compositionally biased region" description="Basic and acidic residues" evidence="7">
    <location>
        <begin position="513"/>
        <end position="524"/>
    </location>
</feature>
<evidence type="ECO:0000313" key="9">
    <source>
        <dbReference type="EMBL" id="CCA26608.1"/>
    </source>
</evidence>
<feature type="compositionally biased region" description="Basic and acidic residues" evidence="7">
    <location>
        <begin position="830"/>
        <end position="840"/>
    </location>
</feature>
<evidence type="ECO:0000256" key="6">
    <source>
        <dbReference type="ARBA" id="ARBA00023242"/>
    </source>
</evidence>
<evidence type="ECO:0000259" key="8">
    <source>
        <dbReference type="PROSITE" id="PS50800"/>
    </source>
</evidence>
<feature type="region of interest" description="Disordered" evidence="7">
    <location>
        <begin position="891"/>
        <end position="911"/>
    </location>
</feature>
<comment type="subcellular location">
    <subcellularLocation>
        <location evidence="2">Cytoplasm</location>
        <location evidence="2">Cytoskeleton</location>
        <location evidence="2">Spindle</location>
    </subcellularLocation>
    <subcellularLocation>
        <location evidence="1">Nucleus</location>
    </subcellularLocation>
</comment>
<evidence type="ECO:0000256" key="1">
    <source>
        <dbReference type="ARBA" id="ARBA00004123"/>
    </source>
</evidence>
<dbReference type="InterPro" id="IPR003034">
    <property type="entry name" value="SAP_dom"/>
</dbReference>
<dbReference type="SMART" id="SM00513">
    <property type="entry name" value="SAP"/>
    <property type="match status" value="1"/>
</dbReference>
<dbReference type="Gene3D" id="1.10.720.30">
    <property type="entry name" value="SAP domain"/>
    <property type="match status" value="1"/>
</dbReference>
<feature type="compositionally biased region" description="Basic and acidic residues" evidence="7">
    <location>
        <begin position="745"/>
        <end position="768"/>
    </location>
</feature>
<dbReference type="EMBL" id="FR824437">
    <property type="protein sequence ID" value="CCA26608.1"/>
    <property type="molecule type" value="Genomic_DNA"/>
</dbReference>
<keyword evidence="6" id="KW-0539">Nucleus</keyword>
<feature type="region of interest" description="Disordered" evidence="7">
    <location>
        <begin position="225"/>
        <end position="275"/>
    </location>
</feature>
<reference evidence="9" key="1">
    <citation type="journal article" date="2011" name="PLoS Biol.">
        <title>Gene gain and loss during evolution of obligate parasitism in the white rust pathogen of Arabidopsis thaliana.</title>
        <authorList>
            <person name="Kemen E."/>
            <person name="Gardiner A."/>
            <person name="Schultz-Larsen T."/>
            <person name="Kemen A.C."/>
            <person name="Balmuth A.L."/>
            <person name="Robert-Seilaniantz A."/>
            <person name="Bailey K."/>
            <person name="Holub E."/>
            <person name="Studholme D.J."/>
            <person name="Maclean D."/>
            <person name="Jones J.D."/>
        </authorList>
    </citation>
    <scope>NUCLEOTIDE SEQUENCE</scope>
</reference>
<name>F0WYP9_9STRA</name>
<organism evidence="9">
    <name type="scientific">Albugo laibachii Nc14</name>
    <dbReference type="NCBI Taxonomy" id="890382"/>
    <lineage>
        <taxon>Eukaryota</taxon>
        <taxon>Sar</taxon>
        <taxon>Stramenopiles</taxon>
        <taxon>Oomycota</taxon>
        <taxon>Peronosporomycetes</taxon>
        <taxon>Albuginales</taxon>
        <taxon>Albuginaceae</taxon>
        <taxon>Albugo</taxon>
    </lineage>
</organism>
<feature type="region of interest" description="Disordered" evidence="7">
    <location>
        <begin position="578"/>
        <end position="630"/>
    </location>
</feature>
<feature type="domain" description="SAP" evidence="8">
    <location>
        <begin position="186"/>
        <end position="220"/>
    </location>
</feature>
<feature type="compositionally biased region" description="Basic and acidic residues" evidence="7">
    <location>
        <begin position="551"/>
        <end position="565"/>
    </location>
</feature>
<comment type="similarity">
    <text evidence="3">Belongs to the INCENP family.</text>
</comment>
<dbReference type="GO" id="GO:0005634">
    <property type="term" value="C:nucleus"/>
    <property type="evidence" value="ECO:0007669"/>
    <property type="project" value="UniProtKB-SubCell"/>
</dbReference>
<sequence length="925" mass="104360">MSDAVIKVQRHMETLYNEHTRSLTQQHCADTEWLHAQFNDLHERLGFPYNVICSTTRDVKKSTTDSTHFFSRKRKLHETISSAKITQMDVMHDTITQVDDMHDDITKIDVMHDEITQVVCNNTETAEKTIPSDEITNQDTLSVKITETAINSSKSSAFDSKADVNVPVLVPEAPSHQHRVRVKLEPSKWKVVDIRKELKKKGLPLKGLKAVLLNRLEEALNKEAEVSADPMDTKNAADSEGNIPDIGRDANAVEIASDPQIERPNSTENKNVGESECHHDHDVIRVRDSMNEMDDRTLAVKSEESRDFSPQRSESTPVIIEGDATIDSIAEAREEHQILPAQTAPICVMDELVRESDPGTESKANESEPESQPQEIDNEPVMEPKGPDTEGTQIVIDGVQLPMDTSRPTMKALEEEPRELIALSDDMTSDDEDSKATCIRSDPDENQIDSEEKHIPQEADEQEDETTPISEVEHVDQTDSIPKPTERSLNKVVSDADAKTASDRSETSFQKETPAKAVKDDVMSEPKTNISHPEAIVSRKVMSEQVKSTHARKESEDRKTSERRFNIEREVLRIRMAAKKSAQQRYEQAKANKHQIPSEQAPEKESVAALSVSKSEANQKETIPSTSQSIEIHSPMRDADAHPANLTSSAIHVDCISAKVAITSAPTISQIQKPSNLVSTLHSFTSLLESKQTKIKETRKSFKQNSMHRSIPVVSALKKAEKLRELEQQRKVEKIKRLQALRKKHEQERAVEDARKERKLQLNKERTSRKTGPKRVVNALEQAKRRHEKMQGRSDLSKNGLLASSTALFIGEEQPKESTTRVSQGSADASVHRTQSDKKQSIPVWARKENLERIMHIQYQTNAIDPSPQIFPDFVDTCDLEKIFDDADARKKKQFSKRNSSGNWMADRPNAREKALYRREMGFRP</sequence>
<protein>
    <submittedName>
        <fullName evidence="9">Uncharacterized protein AlNc14C394G11312</fullName>
    </submittedName>
</protein>
<feature type="compositionally biased region" description="Basic and acidic residues" evidence="7">
    <location>
        <begin position="484"/>
        <end position="506"/>
    </location>
</feature>
<dbReference type="PROSITE" id="PS50800">
    <property type="entry name" value="SAP"/>
    <property type="match status" value="1"/>
</dbReference>
<dbReference type="InterPro" id="IPR036361">
    <property type="entry name" value="SAP_dom_sf"/>
</dbReference>
<dbReference type="Pfam" id="PF02037">
    <property type="entry name" value="SAP"/>
    <property type="match status" value="1"/>
</dbReference>
<reference evidence="9" key="2">
    <citation type="submission" date="2011-02" db="EMBL/GenBank/DDBJ databases">
        <authorList>
            <person name="MacLean D."/>
        </authorList>
    </citation>
    <scope>NUCLEOTIDE SEQUENCE</scope>
</reference>
<gene>
    <name evidence="9" type="primary">AlNc14C394G11312</name>
    <name evidence="9" type="ORF">ALNC14_127520</name>
</gene>
<dbReference type="Pfam" id="PF03941">
    <property type="entry name" value="INCENP_ARK-bind"/>
    <property type="match status" value="1"/>
</dbReference>
<dbReference type="GO" id="GO:0005819">
    <property type="term" value="C:spindle"/>
    <property type="evidence" value="ECO:0007669"/>
    <property type="project" value="UniProtKB-SubCell"/>
</dbReference>
<evidence type="ECO:0000256" key="7">
    <source>
        <dbReference type="SAM" id="MobiDB-lite"/>
    </source>
</evidence>
<evidence type="ECO:0000256" key="4">
    <source>
        <dbReference type="ARBA" id="ARBA00022490"/>
    </source>
</evidence>
<dbReference type="AlphaFoldDB" id="F0WYP9"/>
<dbReference type="HOGENOM" id="CLU_005331_0_0_1"/>
<feature type="region of interest" description="Disordered" evidence="7">
    <location>
        <begin position="810"/>
        <end position="840"/>
    </location>
</feature>
<feature type="region of interest" description="Disordered" evidence="7">
    <location>
        <begin position="355"/>
        <end position="565"/>
    </location>
</feature>
<feature type="compositionally biased region" description="Polar residues" evidence="7">
    <location>
        <begin position="612"/>
        <end position="630"/>
    </location>
</feature>
<proteinExistence type="inferred from homology"/>
<evidence type="ECO:0000256" key="3">
    <source>
        <dbReference type="ARBA" id="ARBA00010042"/>
    </source>
</evidence>
<keyword evidence="5" id="KW-0206">Cytoskeleton</keyword>
<evidence type="ECO:0000256" key="2">
    <source>
        <dbReference type="ARBA" id="ARBA00004186"/>
    </source>
</evidence>
<accession>F0WYP9</accession>
<dbReference type="InterPro" id="IPR005635">
    <property type="entry name" value="Inner_centromere_prot_ARK-bd"/>
</dbReference>
<keyword evidence="4" id="KW-0963">Cytoplasm</keyword>
<evidence type="ECO:0000256" key="5">
    <source>
        <dbReference type="ARBA" id="ARBA00023212"/>
    </source>
</evidence>